<evidence type="ECO:0000313" key="2">
    <source>
        <dbReference type="Proteomes" id="UP000800200"/>
    </source>
</evidence>
<accession>A0A6A6EVV0</accession>
<evidence type="ECO:0000313" key="1">
    <source>
        <dbReference type="EMBL" id="KAF2194220.1"/>
    </source>
</evidence>
<organism evidence="1 2">
    <name type="scientific">Zopfia rhizophila CBS 207.26</name>
    <dbReference type="NCBI Taxonomy" id="1314779"/>
    <lineage>
        <taxon>Eukaryota</taxon>
        <taxon>Fungi</taxon>
        <taxon>Dikarya</taxon>
        <taxon>Ascomycota</taxon>
        <taxon>Pezizomycotina</taxon>
        <taxon>Dothideomycetes</taxon>
        <taxon>Dothideomycetes incertae sedis</taxon>
        <taxon>Zopfiaceae</taxon>
        <taxon>Zopfia</taxon>
    </lineage>
</organism>
<gene>
    <name evidence="1" type="ORF">K469DRAFT_548714</name>
</gene>
<protein>
    <submittedName>
        <fullName evidence="1">Uncharacterized protein</fullName>
    </submittedName>
</protein>
<reference evidence="1" key="1">
    <citation type="journal article" date="2020" name="Stud. Mycol.">
        <title>101 Dothideomycetes genomes: a test case for predicting lifestyles and emergence of pathogens.</title>
        <authorList>
            <person name="Haridas S."/>
            <person name="Albert R."/>
            <person name="Binder M."/>
            <person name="Bloem J."/>
            <person name="Labutti K."/>
            <person name="Salamov A."/>
            <person name="Andreopoulos B."/>
            <person name="Baker S."/>
            <person name="Barry K."/>
            <person name="Bills G."/>
            <person name="Bluhm B."/>
            <person name="Cannon C."/>
            <person name="Castanera R."/>
            <person name="Culley D."/>
            <person name="Daum C."/>
            <person name="Ezra D."/>
            <person name="Gonzalez J."/>
            <person name="Henrissat B."/>
            <person name="Kuo A."/>
            <person name="Liang C."/>
            <person name="Lipzen A."/>
            <person name="Lutzoni F."/>
            <person name="Magnuson J."/>
            <person name="Mondo S."/>
            <person name="Nolan M."/>
            <person name="Ohm R."/>
            <person name="Pangilinan J."/>
            <person name="Park H.-J."/>
            <person name="Ramirez L."/>
            <person name="Alfaro M."/>
            <person name="Sun H."/>
            <person name="Tritt A."/>
            <person name="Yoshinaga Y."/>
            <person name="Zwiers L.-H."/>
            <person name="Turgeon B."/>
            <person name="Goodwin S."/>
            <person name="Spatafora J."/>
            <person name="Crous P."/>
            <person name="Grigoriev I."/>
        </authorList>
    </citation>
    <scope>NUCLEOTIDE SEQUENCE</scope>
    <source>
        <strain evidence="1">CBS 207.26</strain>
    </source>
</reference>
<feature type="non-terminal residue" evidence="1">
    <location>
        <position position="1"/>
    </location>
</feature>
<proteinExistence type="predicted"/>
<dbReference type="AlphaFoldDB" id="A0A6A6EVV0"/>
<dbReference type="EMBL" id="ML994612">
    <property type="protein sequence ID" value="KAF2194220.1"/>
    <property type="molecule type" value="Genomic_DNA"/>
</dbReference>
<name>A0A6A6EVV0_9PEZI</name>
<keyword evidence="2" id="KW-1185">Reference proteome</keyword>
<dbReference type="Proteomes" id="UP000800200">
    <property type="component" value="Unassembled WGS sequence"/>
</dbReference>
<dbReference type="OrthoDB" id="3786362at2759"/>
<sequence>VDFNEADALEDHLVINVRAEWNKLQKYYKKLDDLPVYYAVTILHLYYKFYCNNSWRKHPEWIESLDA</sequence>